<accession>A0A238UCI7</accession>
<dbReference type="SMART" id="SM00089">
    <property type="entry name" value="PKD"/>
    <property type="match status" value="1"/>
</dbReference>
<dbReference type="EMBL" id="LT899436">
    <property type="protein sequence ID" value="SNR16174.1"/>
    <property type="molecule type" value="Genomic_DNA"/>
</dbReference>
<dbReference type="Gene3D" id="2.60.40.10">
    <property type="entry name" value="Immunoglobulins"/>
    <property type="match status" value="1"/>
</dbReference>
<dbReference type="Pfam" id="PF18911">
    <property type="entry name" value="PKD_4"/>
    <property type="match status" value="1"/>
</dbReference>
<dbReference type="InterPro" id="IPR013783">
    <property type="entry name" value="Ig-like_fold"/>
</dbReference>
<dbReference type="PROSITE" id="PS50093">
    <property type="entry name" value="PKD"/>
    <property type="match status" value="1"/>
</dbReference>
<gene>
    <name evidence="3" type="ORF">TJEJU_2490</name>
</gene>
<reference evidence="3 4" key="1">
    <citation type="submission" date="2017-07" db="EMBL/GenBank/DDBJ databases">
        <authorList>
            <person name="Sun Z.S."/>
            <person name="Albrecht U."/>
            <person name="Echele G."/>
            <person name="Lee C.C."/>
        </authorList>
    </citation>
    <scope>NUCLEOTIDE SEQUENCE [LARGE SCALE GENOMIC DNA]</scope>
    <source>
        <strain evidence="4">type strain: KCTC 22618</strain>
    </source>
</reference>
<evidence type="ECO:0000259" key="2">
    <source>
        <dbReference type="PROSITE" id="PS50093"/>
    </source>
</evidence>
<evidence type="ECO:0000256" key="1">
    <source>
        <dbReference type="SAM" id="MobiDB-lite"/>
    </source>
</evidence>
<evidence type="ECO:0000313" key="3">
    <source>
        <dbReference type="EMBL" id="SNR16174.1"/>
    </source>
</evidence>
<dbReference type="OrthoDB" id="1491481at2"/>
<dbReference type="InterPro" id="IPR022409">
    <property type="entry name" value="PKD/Chitinase_dom"/>
</dbReference>
<dbReference type="CDD" id="cd00146">
    <property type="entry name" value="PKD"/>
    <property type="match status" value="1"/>
</dbReference>
<dbReference type="AlphaFoldDB" id="A0A238UCI7"/>
<sequence length="333" mass="36017">MKTINKFKKQKKYLTKVLVFVGILIFGSCNFEFELPEEGSIEDATPPSADFDFSQSTENFRLYNFANLSNSATNFSWNFGDGNTSIEKEGVNEYPGEGSYTVTLTVSDALGVESTISKTIEVIQPEEPDVPDPILVNADFTKLPKSSGSDCTCSAWINKDLGDQGESSSGNGGSDNVLKFDNNEPDHIYQEFEVTPNSDYTIEIVASFKDLTGGSFPSMLEVRALAGSGYVSGYSPMYFTDTALFPQENWGYTSITQVEDAANNLLTEAISNPGDDSYVTYRFTFNSAANNSVALFIRGIGGPATGGGGGDFGYNSGDEEIRVDSIVITAINL</sequence>
<evidence type="ECO:0000313" key="4">
    <source>
        <dbReference type="Proteomes" id="UP000215214"/>
    </source>
</evidence>
<feature type="domain" description="PKD" evidence="2">
    <location>
        <begin position="69"/>
        <end position="122"/>
    </location>
</feature>
<dbReference type="KEGG" id="tje:TJEJU_2490"/>
<dbReference type="SUPFAM" id="SSF49299">
    <property type="entry name" value="PKD domain"/>
    <property type="match status" value="1"/>
</dbReference>
<keyword evidence="3" id="KW-0449">Lipoprotein</keyword>
<name>A0A238UCI7_9FLAO</name>
<dbReference type="InterPro" id="IPR035986">
    <property type="entry name" value="PKD_dom_sf"/>
</dbReference>
<dbReference type="PROSITE" id="PS51257">
    <property type="entry name" value="PROKAR_LIPOPROTEIN"/>
    <property type="match status" value="1"/>
</dbReference>
<dbReference type="Proteomes" id="UP000215214">
    <property type="component" value="Chromosome TJEJU"/>
</dbReference>
<protein>
    <submittedName>
        <fullName evidence="3">PKD domain containing lipoprotein</fullName>
    </submittedName>
</protein>
<organism evidence="3 4">
    <name type="scientific">Tenacibaculum jejuense</name>
    <dbReference type="NCBI Taxonomy" id="584609"/>
    <lineage>
        <taxon>Bacteria</taxon>
        <taxon>Pseudomonadati</taxon>
        <taxon>Bacteroidota</taxon>
        <taxon>Flavobacteriia</taxon>
        <taxon>Flavobacteriales</taxon>
        <taxon>Flavobacteriaceae</taxon>
        <taxon>Tenacibaculum</taxon>
    </lineage>
</organism>
<keyword evidence="4" id="KW-1185">Reference proteome</keyword>
<dbReference type="RefSeq" id="WP_095072525.1">
    <property type="nucleotide sequence ID" value="NZ_LT899436.1"/>
</dbReference>
<dbReference type="InterPro" id="IPR000601">
    <property type="entry name" value="PKD_dom"/>
</dbReference>
<proteinExistence type="predicted"/>
<feature type="region of interest" description="Disordered" evidence="1">
    <location>
        <begin position="163"/>
        <end position="182"/>
    </location>
</feature>